<dbReference type="InterPro" id="IPR004843">
    <property type="entry name" value="Calcineurin-like_PHP"/>
</dbReference>
<gene>
    <name evidence="2" type="ORF">OM075_02035</name>
</gene>
<dbReference type="AlphaFoldDB" id="A0AAE3M1S4"/>
<dbReference type="RefSeq" id="WP_301188796.1">
    <property type="nucleotide sequence ID" value="NZ_JAPDPJ010000002.1"/>
</dbReference>
<proteinExistence type="predicted"/>
<dbReference type="InterPro" id="IPR050126">
    <property type="entry name" value="Ap4A_hydrolase"/>
</dbReference>
<name>A0AAE3M1S4_9BACT</name>
<feature type="domain" description="Calcineurin-like phosphoesterase" evidence="1">
    <location>
        <begin position="20"/>
        <end position="145"/>
    </location>
</feature>
<sequence>MLLGNTNRRKTIQEDCLYDIIGDVHGFANELEELLEKLGYTQKRGIWRHAQRKAIFVGDFVDRGPDSKRVLQIVSGMVEFGSAHAILGNHELNLIMYLTKENGKPIRKPSESSRKLIEKVKDEFEDEPELLKKYVKWLRTLPVYLCFDKFRIVHAYWNDDYIDLIDEYRVDGRFKKKTLKMMADPNHPLCNAINRITKGIEFRLPEDLIIKDSNNIRRNNFRVRWWESPKGKTFHELSYGNKFKLPDYTIPEQILFPYEIYEDHEPPVFFGHYCMGSGQMNPKDNICCLDACVANGGSLAAYRWNGESTINPENMIFVKQIFSFF</sequence>
<dbReference type="InterPro" id="IPR029052">
    <property type="entry name" value="Metallo-depent_PP-like"/>
</dbReference>
<dbReference type="SUPFAM" id="SSF56300">
    <property type="entry name" value="Metallo-dependent phosphatases"/>
    <property type="match status" value="1"/>
</dbReference>
<dbReference type="GO" id="GO:0005737">
    <property type="term" value="C:cytoplasm"/>
    <property type="evidence" value="ECO:0007669"/>
    <property type="project" value="TreeGrafter"/>
</dbReference>
<dbReference type="EMBL" id="JAPDPJ010000002">
    <property type="protein sequence ID" value="MCW3785225.1"/>
    <property type="molecule type" value="Genomic_DNA"/>
</dbReference>
<keyword evidence="3" id="KW-1185">Reference proteome</keyword>
<organism evidence="2 3">
    <name type="scientific">Plebeiibacterium sediminum</name>
    <dbReference type="NCBI Taxonomy" id="2992112"/>
    <lineage>
        <taxon>Bacteria</taxon>
        <taxon>Pseudomonadati</taxon>
        <taxon>Bacteroidota</taxon>
        <taxon>Bacteroidia</taxon>
        <taxon>Marinilabiliales</taxon>
        <taxon>Marinilabiliaceae</taxon>
        <taxon>Plebeiibacterium</taxon>
    </lineage>
</organism>
<dbReference type="PANTHER" id="PTHR42850">
    <property type="entry name" value="METALLOPHOSPHOESTERASE"/>
    <property type="match status" value="1"/>
</dbReference>
<dbReference type="Pfam" id="PF00149">
    <property type="entry name" value="Metallophos"/>
    <property type="match status" value="1"/>
</dbReference>
<reference evidence="2" key="1">
    <citation type="submission" date="2022-10" db="EMBL/GenBank/DDBJ databases">
        <authorList>
            <person name="Yu W.X."/>
        </authorList>
    </citation>
    <scope>NUCLEOTIDE SEQUENCE</scope>
    <source>
        <strain evidence="2">AAT</strain>
    </source>
</reference>
<dbReference type="PANTHER" id="PTHR42850:SF7">
    <property type="entry name" value="BIS(5'-NUCLEOSYL)-TETRAPHOSPHATASE PRPE [ASYMMETRICAL]"/>
    <property type="match status" value="1"/>
</dbReference>
<accession>A0AAE3M1S4</accession>
<evidence type="ECO:0000313" key="2">
    <source>
        <dbReference type="EMBL" id="MCW3785225.1"/>
    </source>
</evidence>
<comment type="caution">
    <text evidence="2">The sequence shown here is derived from an EMBL/GenBank/DDBJ whole genome shotgun (WGS) entry which is preliminary data.</text>
</comment>
<evidence type="ECO:0000259" key="1">
    <source>
        <dbReference type="Pfam" id="PF00149"/>
    </source>
</evidence>
<evidence type="ECO:0000313" key="3">
    <source>
        <dbReference type="Proteomes" id="UP001209229"/>
    </source>
</evidence>
<dbReference type="Proteomes" id="UP001209229">
    <property type="component" value="Unassembled WGS sequence"/>
</dbReference>
<dbReference type="GO" id="GO:0016791">
    <property type="term" value="F:phosphatase activity"/>
    <property type="evidence" value="ECO:0007669"/>
    <property type="project" value="TreeGrafter"/>
</dbReference>
<protein>
    <submittedName>
        <fullName evidence="2">Metallophosphoesterase</fullName>
    </submittedName>
</protein>
<dbReference type="Gene3D" id="3.60.21.10">
    <property type="match status" value="1"/>
</dbReference>